<protein>
    <submittedName>
        <fullName evidence="1">Uncharacterized protein</fullName>
    </submittedName>
</protein>
<dbReference type="Proteomes" id="UP001204151">
    <property type="component" value="Unassembled WGS sequence"/>
</dbReference>
<name>A0ABT1ZND6_9BURK</name>
<sequence length="257" mass="29169">MRVPRSAELLTIFLLASESHSENPARYKIRESKPMKDVAIQIVSFDSVDGLDKNAIRRINAILNAVSTSFGKEAKECGAVAQGHPWGYELKLEKILPSEKYLSVVFSKSTVCGGSPDLEKEARVFSLPTGDLVPPNTLFKQLFPRAKIVSTASKYKELVDLDEEMVETMINDSEATLKNYDDKCEFYLKNTSYRIWIDGQNLILFPEFLQPQSFCQKEYLIRFEKQPSPANHITNMRTINFKFTSLSKTHKNTGNKS</sequence>
<gene>
    <name evidence="1" type="ORF">NX784_07380</name>
</gene>
<accession>A0ABT1ZND6</accession>
<keyword evidence="2" id="KW-1185">Reference proteome</keyword>
<proteinExistence type="predicted"/>
<comment type="caution">
    <text evidence="1">The sequence shown here is derived from an EMBL/GenBank/DDBJ whole genome shotgun (WGS) entry which is preliminary data.</text>
</comment>
<dbReference type="EMBL" id="JANUGW010000004">
    <property type="protein sequence ID" value="MCS0581409.1"/>
    <property type="molecule type" value="Genomic_DNA"/>
</dbReference>
<evidence type="ECO:0000313" key="1">
    <source>
        <dbReference type="EMBL" id="MCS0581409.1"/>
    </source>
</evidence>
<organism evidence="1 2">
    <name type="scientific">Massilia pinisoli</name>
    <dbReference type="NCBI Taxonomy" id="1772194"/>
    <lineage>
        <taxon>Bacteria</taxon>
        <taxon>Pseudomonadati</taxon>
        <taxon>Pseudomonadota</taxon>
        <taxon>Betaproteobacteria</taxon>
        <taxon>Burkholderiales</taxon>
        <taxon>Oxalobacteraceae</taxon>
        <taxon>Telluria group</taxon>
        <taxon>Massilia</taxon>
    </lineage>
</organism>
<dbReference type="RefSeq" id="WP_258816011.1">
    <property type="nucleotide sequence ID" value="NZ_JANUGW010000004.1"/>
</dbReference>
<reference evidence="1 2" key="1">
    <citation type="submission" date="2022-08" db="EMBL/GenBank/DDBJ databases">
        <title>Reclassification of Massilia species as members of the genera Telluria, Duganella, Pseudoduganella, Mokoshia gen. nov. and Zemynaea gen. nov. using orthogonal and non-orthogonal genome-based approaches.</title>
        <authorList>
            <person name="Bowman J.P."/>
        </authorList>
    </citation>
    <scope>NUCLEOTIDE SEQUENCE [LARGE SCALE GENOMIC DNA]</scope>
    <source>
        <strain evidence="1 2">JCM 31316</strain>
    </source>
</reference>
<evidence type="ECO:0000313" key="2">
    <source>
        <dbReference type="Proteomes" id="UP001204151"/>
    </source>
</evidence>